<dbReference type="GO" id="GO:0000160">
    <property type="term" value="P:phosphorelay signal transduction system"/>
    <property type="evidence" value="ECO:0007669"/>
    <property type="project" value="InterPro"/>
</dbReference>
<dbReference type="PANTHER" id="PTHR43719:SF28">
    <property type="entry name" value="PEROXIDE STRESS-ACTIVATED HISTIDINE KINASE MAK1-RELATED"/>
    <property type="match status" value="1"/>
</dbReference>
<feature type="modified residue" description="4-aspartylphosphate" evidence="2">
    <location>
        <position position="82"/>
    </location>
</feature>
<dbReference type="EMBL" id="CAJVPL010000984">
    <property type="protein sequence ID" value="CAG8545067.1"/>
    <property type="molecule type" value="Genomic_DNA"/>
</dbReference>
<dbReference type="AlphaFoldDB" id="A0A9N9AXD8"/>
<dbReference type="InterPro" id="IPR001789">
    <property type="entry name" value="Sig_transdc_resp-reg_receiver"/>
</dbReference>
<dbReference type="PANTHER" id="PTHR43719">
    <property type="entry name" value="TWO-COMPONENT HISTIDINE KINASE"/>
    <property type="match status" value="1"/>
</dbReference>
<dbReference type="SMART" id="SM00448">
    <property type="entry name" value="REC"/>
    <property type="match status" value="1"/>
</dbReference>
<feature type="domain" description="Response regulatory" evidence="4">
    <location>
        <begin position="32"/>
        <end position="191"/>
    </location>
</feature>
<reference evidence="5" key="1">
    <citation type="submission" date="2021-06" db="EMBL/GenBank/DDBJ databases">
        <authorList>
            <person name="Kallberg Y."/>
            <person name="Tangrot J."/>
            <person name="Rosling A."/>
        </authorList>
    </citation>
    <scope>NUCLEOTIDE SEQUENCE</scope>
    <source>
        <strain evidence="5">MT106</strain>
    </source>
</reference>
<evidence type="ECO:0000256" key="2">
    <source>
        <dbReference type="PROSITE-ProRule" id="PRU00169"/>
    </source>
</evidence>
<dbReference type="OrthoDB" id="21225at2759"/>
<evidence type="ECO:0000259" key="4">
    <source>
        <dbReference type="PROSITE" id="PS50110"/>
    </source>
</evidence>
<keyword evidence="1 2" id="KW-0597">Phosphoprotein</keyword>
<proteinExistence type="predicted"/>
<evidence type="ECO:0000256" key="3">
    <source>
        <dbReference type="SAM" id="MobiDB-lite"/>
    </source>
</evidence>
<feature type="region of interest" description="Disordered" evidence="3">
    <location>
        <begin position="1"/>
        <end position="28"/>
    </location>
</feature>
<keyword evidence="6" id="KW-1185">Reference proteome</keyword>
<dbReference type="Proteomes" id="UP000789831">
    <property type="component" value="Unassembled WGS sequence"/>
</dbReference>
<sequence>MSNPTSAPSSSKISLPPSPTTTSPSPSSLTVNALVIDDNIITGKILSKILEKEFGHHVTCLESGEAALEALSQELFDICFLDIDMPGINGMETALAIRRQAGVNVVSNGVVGCGIGCGAESSATSTGSTVSTVSASALAAASKILEQNRSIPIIAYTTNEWSQRFMDVGMNGFLAKPATLETLRSELERIF</sequence>
<dbReference type="InterPro" id="IPR050956">
    <property type="entry name" value="2C_system_His_kinase"/>
</dbReference>
<protein>
    <submittedName>
        <fullName evidence="5">7435_t:CDS:1</fullName>
    </submittedName>
</protein>
<organism evidence="5 6">
    <name type="scientific">Ambispora gerdemannii</name>
    <dbReference type="NCBI Taxonomy" id="144530"/>
    <lineage>
        <taxon>Eukaryota</taxon>
        <taxon>Fungi</taxon>
        <taxon>Fungi incertae sedis</taxon>
        <taxon>Mucoromycota</taxon>
        <taxon>Glomeromycotina</taxon>
        <taxon>Glomeromycetes</taxon>
        <taxon>Archaeosporales</taxon>
        <taxon>Ambisporaceae</taxon>
        <taxon>Ambispora</taxon>
    </lineage>
</organism>
<dbReference type="CDD" id="cd17546">
    <property type="entry name" value="REC_hyHK_CKI1_RcsC-like"/>
    <property type="match status" value="1"/>
</dbReference>
<name>A0A9N9AXD8_9GLOM</name>
<evidence type="ECO:0000313" key="6">
    <source>
        <dbReference type="Proteomes" id="UP000789831"/>
    </source>
</evidence>
<accession>A0A9N9AXD8</accession>
<comment type="caution">
    <text evidence="5">The sequence shown here is derived from an EMBL/GenBank/DDBJ whole genome shotgun (WGS) entry which is preliminary data.</text>
</comment>
<dbReference type="InterPro" id="IPR011006">
    <property type="entry name" value="CheY-like_superfamily"/>
</dbReference>
<evidence type="ECO:0000256" key="1">
    <source>
        <dbReference type="ARBA" id="ARBA00022553"/>
    </source>
</evidence>
<dbReference type="Gene3D" id="3.40.50.2300">
    <property type="match status" value="1"/>
</dbReference>
<dbReference type="SUPFAM" id="SSF52172">
    <property type="entry name" value="CheY-like"/>
    <property type="match status" value="2"/>
</dbReference>
<dbReference type="PROSITE" id="PS50110">
    <property type="entry name" value="RESPONSE_REGULATORY"/>
    <property type="match status" value="1"/>
</dbReference>
<dbReference type="Pfam" id="PF00072">
    <property type="entry name" value="Response_reg"/>
    <property type="match status" value="1"/>
</dbReference>
<gene>
    <name evidence="5" type="ORF">AGERDE_LOCUS6379</name>
</gene>
<evidence type="ECO:0000313" key="5">
    <source>
        <dbReference type="EMBL" id="CAG8545067.1"/>
    </source>
</evidence>